<dbReference type="Gene3D" id="1.10.246.220">
    <property type="match status" value="1"/>
</dbReference>
<dbReference type="EMBL" id="JAPQKR010000005">
    <property type="protein sequence ID" value="KAJ5215592.1"/>
    <property type="molecule type" value="Genomic_DNA"/>
</dbReference>
<sequence>MTPIVTERQAHSSDQSILRDTITSHAGSSVSEIDDADLEELAKGEWLGRKRESKSRRDARAARRKREEEARKRKRSPGYWRQRREEEDAEIAQMAREERPSKLSKPRVKVFWSLNETRRLVRLWERHPNEWAKIERLDRASDDPQLTTCTQVDLKDKMRNIKIWMLKNGRQLSAKWARISLTMAQKRAVAQAHWGDTQGRERNLTC</sequence>
<evidence type="ECO:0000313" key="2">
    <source>
        <dbReference type="EMBL" id="KAJ5215592.1"/>
    </source>
</evidence>
<reference evidence="2" key="2">
    <citation type="journal article" date="2023" name="IMA Fungus">
        <title>Comparative genomic study of the Penicillium genus elucidates a diverse pangenome and 15 lateral gene transfer events.</title>
        <authorList>
            <person name="Petersen C."/>
            <person name="Sorensen T."/>
            <person name="Nielsen M.R."/>
            <person name="Sondergaard T.E."/>
            <person name="Sorensen J.L."/>
            <person name="Fitzpatrick D.A."/>
            <person name="Frisvad J.C."/>
            <person name="Nielsen K.L."/>
        </authorList>
    </citation>
    <scope>NUCLEOTIDE SEQUENCE</scope>
    <source>
        <strain evidence="2">IBT 15544</strain>
    </source>
</reference>
<protein>
    <recommendedName>
        <fullName evidence="4">Myb-like domain-containing protein</fullName>
    </recommendedName>
</protein>
<dbReference type="Proteomes" id="UP001150904">
    <property type="component" value="Unassembled WGS sequence"/>
</dbReference>
<evidence type="ECO:0000256" key="1">
    <source>
        <dbReference type="SAM" id="MobiDB-lite"/>
    </source>
</evidence>
<feature type="compositionally biased region" description="Polar residues" evidence="1">
    <location>
        <begin position="12"/>
        <end position="31"/>
    </location>
</feature>
<evidence type="ECO:0008006" key="4">
    <source>
        <dbReference type="Google" id="ProtNLM"/>
    </source>
</evidence>
<comment type="caution">
    <text evidence="2">The sequence shown here is derived from an EMBL/GenBank/DDBJ whole genome shotgun (WGS) entry which is preliminary data.</text>
</comment>
<dbReference type="OrthoDB" id="5398572at2759"/>
<keyword evidence="3" id="KW-1185">Reference proteome</keyword>
<dbReference type="AlphaFoldDB" id="A0A9W9N983"/>
<name>A0A9W9N983_9EURO</name>
<evidence type="ECO:0000313" key="3">
    <source>
        <dbReference type="Proteomes" id="UP001150904"/>
    </source>
</evidence>
<organism evidence="2 3">
    <name type="scientific">Penicillium cinerascens</name>
    <dbReference type="NCBI Taxonomy" id="70096"/>
    <lineage>
        <taxon>Eukaryota</taxon>
        <taxon>Fungi</taxon>
        <taxon>Dikarya</taxon>
        <taxon>Ascomycota</taxon>
        <taxon>Pezizomycotina</taxon>
        <taxon>Eurotiomycetes</taxon>
        <taxon>Eurotiomycetidae</taxon>
        <taxon>Eurotiales</taxon>
        <taxon>Aspergillaceae</taxon>
        <taxon>Penicillium</taxon>
    </lineage>
</organism>
<feature type="region of interest" description="Disordered" evidence="1">
    <location>
        <begin position="49"/>
        <end position="88"/>
    </location>
</feature>
<dbReference type="GeneID" id="83176362"/>
<gene>
    <name evidence="2" type="ORF">N7498_001999</name>
</gene>
<reference evidence="2" key="1">
    <citation type="submission" date="2022-12" db="EMBL/GenBank/DDBJ databases">
        <authorList>
            <person name="Petersen C."/>
        </authorList>
    </citation>
    <scope>NUCLEOTIDE SEQUENCE</scope>
    <source>
        <strain evidence="2">IBT 15544</strain>
    </source>
</reference>
<feature type="region of interest" description="Disordered" evidence="1">
    <location>
        <begin position="1"/>
        <end position="33"/>
    </location>
</feature>
<feature type="compositionally biased region" description="Basic and acidic residues" evidence="1">
    <location>
        <begin position="49"/>
        <end position="71"/>
    </location>
</feature>
<proteinExistence type="predicted"/>
<dbReference type="RefSeq" id="XP_058311405.1">
    <property type="nucleotide sequence ID" value="XM_058449061.1"/>
</dbReference>
<accession>A0A9W9N983</accession>